<dbReference type="GO" id="GO:0032259">
    <property type="term" value="P:methylation"/>
    <property type="evidence" value="ECO:0007669"/>
    <property type="project" value="UniProtKB-KW"/>
</dbReference>
<dbReference type="EMBL" id="CP031166">
    <property type="protein sequence ID" value="AXV09989.1"/>
    <property type="molecule type" value="Genomic_DNA"/>
</dbReference>
<geneLocation type="plasmid" evidence="2">
    <name>pedy32-46i</name>
</geneLocation>
<keyword evidence="1" id="KW-0489">Methyltransferase</keyword>
<keyword evidence="1" id="KW-0808">Transferase</keyword>
<dbReference type="Pfam" id="PF05869">
    <property type="entry name" value="Dam"/>
    <property type="match status" value="1"/>
</dbReference>
<sequence length="186" mass="20410">MTGRQALQPRLQGVGMGRDQRGGWSTDVWLTPPVLLDALGPFDLDPCAPADRPWDTANTHICLPDDGLSAHWPADARVWLNPPYGDQTWVWLRRLADHGRGTALVFARTETAAFHQEGWQRADAMLFLEGRVRFHRIDGTVSRKDAGAPSVLIAYGPADAERLAASGINGHWVDLTAARRVGEQAA</sequence>
<accession>A0A346Y692</accession>
<protein>
    <submittedName>
        <fullName evidence="1">Phage DNA modification methyltransferase</fullName>
    </submittedName>
</protein>
<dbReference type="InterPro" id="IPR008593">
    <property type="entry name" value="Dam_MeTrfase"/>
</dbReference>
<name>A0A346Y692_9ACTN</name>
<dbReference type="Proteomes" id="UP000264006">
    <property type="component" value="Plasmid pEDY32-46I"/>
</dbReference>
<evidence type="ECO:0000313" key="1">
    <source>
        <dbReference type="EMBL" id="AXV09989.1"/>
    </source>
</evidence>
<dbReference type="AlphaFoldDB" id="A0A346Y692"/>
<keyword evidence="1" id="KW-0614">Plasmid</keyword>
<gene>
    <name evidence="1" type="ORF">DVS28_b0219</name>
</gene>
<organism evidence="1 2">
    <name type="scientific">Euzebya pacifica</name>
    <dbReference type="NCBI Taxonomy" id="1608957"/>
    <lineage>
        <taxon>Bacteria</taxon>
        <taxon>Bacillati</taxon>
        <taxon>Actinomycetota</taxon>
        <taxon>Nitriliruptoria</taxon>
        <taxon>Euzebyales</taxon>
    </lineage>
</organism>
<dbReference type="GO" id="GO:0003677">
    <property type="term" value="F:DNA binding"/>
    <property type="evidence" value="ECO:0007669"/>
    <property type="project" value="InterPro"/>
</dbReference>
<dbReference type="GO" id="GO:0009007">
    <property type="term" value="F:site-specific DNA-methyltransferase (adenine-specific) activity"/>
    <property type="evidence" value="ECO:0007669"/>
    <property type="project" value="InterPro"/>
</dbReference>
<evidence type="ECO:0000313" key="2">
    <source>
        <dbReference type="Proteomes" id="UP000264006"/>
    </source>
</evidence>
<dbReference type="KEGG" id="euz:DVS28_b0219"/>
<keyword evidence="2" id="KW-1185">Reference proteome</keyword>
<dbReference type="GO" id="GO:0009307">
    <property type="term" value="P:DNA restriction-modification system"/>
    <property type="evidence" value="ECO:0007669"/>
    <property type="project" value="InterPro"/>
</dbReference>
<reference evidence="1 2" key="1">
    <citation type="submission" date="2018-09" db="EMBL/GenBank/DDBJ databases">
        <title>Complete genome sequence of Euzebya sp. DY32-46 isolated from seawater of Pacific Ocean.</title>
        <authorList>
            <person name="Xu L."/>
            <person name="Wu Y.-H."/>
            <person name="Xu X.-W."/>
        </authorList>
    </citation>
    <scope>NUCLEOTIDE SEQUENCE [LARGE SCALE GENOMIC DNA]</scope>
    <source>
        <strain evidence="1 2">DY32-46</strain>
        <plasmid evidence="2">pedy32-46i</plasmid>
    </source>
</reference>
<dbReference type="RefSeq" id="WP_245973673.1">
    <property type="nucleotide sequence ID" value="NZ_CP031166.1"/>
</dbReference>
<proteinExistence type="predicted"/>